<protein>
    <submittedName>
        <fullName evidence="2">Putative transposase</fullName>
    </submittedName>
</protein>
<organism evidence="2 3">
    <name type="scientific">Chitinophaga polysaccharea</name>
    <dbReference type="NCBI Taxonomy" id="1293035"/>
    <lineage>
        <taxon>Bacteria</taxon>
        <taxon>Pseudomonadati</taxon>
        <taxon>Bacteroidota</taxon>
        <taxon>Chitinophagia</taxon>
        <taxon>Chitinophagales</taxon>
        <taxon>Chitinophagaceae</taxon>
        <taxon>Chitinophaga</taxon>
    </lineage>
</organism>
<dbReference type="InterPro" id="IPR001584">
    <property type="entry name" value="Integrase_cat-core"/>
</dbReference>
<name>A0A561P0U2_9BACT</name>
<dbReference type="PANTHER" id="PTHR47515:SF1">
    <property type="entry name" value="BLR2054 PROTEIN"/>
    <property type="match status" value="1"/>
</dbReference>
<feature type="domain" description="Integrase catalytic" evidence="1">
    <location>
        <begin position="107"/>
        <end position="274"/>
    </location>
</feature>
<dbReference type="Gene3D" id="3.30.420.10">
    <property type="entry name" value="Ribonuclease H-like superfamily/Ribonuclease H"/>
    <property type="match status" value="1"/>
</dbReference>
<dbReference type="InterPro" id="IPR012337">
    <property type="entry name" value="RNaseH-like_sf"/>
</dbReference>
<evidence type="ECO:0000313" key="3">
    <source>
        <dbReference type="Proteomes" id="UP000320811"/>
    </source>
</evidence>
<dbReference type="PANTHER" id="PTHR47515">
    <property type="entry name" value="LOW CALCIUM RESPONSE LOCUS PROTEIN T"/>
    <property type="match status" value="1"/>
</dbReference>
<dbReference type="InterPro" id="IPR025948">
    <property type="entry name" value="HTH-like_dom"/>
</dbReference>
<dbReference type="InterPro" id="IPR048020">
    <property type="entry name" value="Transpos_IS3"/>
</dbReference>
<evidence type="ECO:0000313" key="2">
    <source>
        <dbReference type="EMBL" id="TWF31695.1"/>
    </source>
</evidence>
<evidence type="ECO:0000259" key="1">
    <source>
        <dbReference type="PROSITE" id="PS50994"/>
    </source>
</evidence>
<dbReference type="InterPro" id="IPR036397">
    <property type="entry name" value="RNaseH_sf"/>
</dbReference>
<dbReference type="GO" id="GO:0015074">
    <property type="term" value="P:DNA integration"/>
    <property type="evidence" value="ECO:0007669"/>
    <property type="project" value="InterPro"/>
</dbReference>
<proteinExistence type="predicted"/>
<dbReference type="Pfam" id="PF13683">
    <property type="entry name" value="rve_3"/>
    <property type="match status" value="1"/>
</dbReference>
<dbReference type="PROSITE" id="PS50994">
    <property type="entry name" value="INTEGRASE"/>
    <property type="match status" value="1"/>
</dbReference>
<dbReference type="Proteomes" id="UP000320811">
    <property type="component" value="Unassembled WGS sequence"/>
</dbReference>
<accession>A0A561P0U2</accession>
<sequence length="278" mass="33379">MKTRQLRQLVTHLTADYQVSLRRACRVVCMPWSNWHYRSRRREDRHLRQRMREISEARVRYGMWRIYILLRREGFKDNHKRIHRIYKEEGLNLRSKRPRRNKSAAHRLERPNITNLHQCWSMDFVADALFDGRKFRSLTIVDNFSRYCHAIRVGKSIKGIDVVEALETLKRENGTVPKRIQVDNGSEFISKDFDRWAYENKVVLDYSRPGKPTDNPFIESFNGSFRDECLNVNWFLSLDDAYEKISNWVQEYNTFRPHSSLNELTPAQFVANCKQNEY</sequence>
<dbReference type="EMBL" id="VIWO01000021">
    <property type="protein sequence ID" value="TWF31695.1"/>
    <property type="molecule type" value="Genomic_DNA"/>
</dbReference>
<gene>
    <name evidence="2" type="ORF">FHW36_1212</name>
</gene>
<reference evidence="2 3" key="1">
    <citation type="submission" date="2019-06" db="EMBL/GenBank/DDBJ databases">
        <title>Sorghum-associated microbial communities from plants grown in Nebraska, USA.</title>
        <authorList>
            <person name="Schachtman D."/>
        </authorList>
    </citation>
    <scope>NUCLEOTIDE SEQUENCE [LARGE SCALE GENOMIC DNA]</scope>
    <source>
        <strain evidence="2 3">1209</strain>
    </source>
</reference>
<dbReference type="NCBIfam" id="NF033516">
    <property type="entry name" value="transpos_IS3"/>
    <property type="match status" value="1"/>
</dbReference>
<comment type="caution">
    <text evidence="2">The sequence shown here is derived from an EMBL/GenBank/DDBJ whole genome shotgun (WGS) entry which is preliminary data.</text>
</comment>
<keyword evidence="3" id="KW-1185">Reference proteome</keyword>
<dbReference type="AlphaFoldDB" id="A0A561P0U2"/>
<dbReference type="GO" id="GO:0003676">
    <property type="term" value="F:nucleic acid binding"/>
    <property type="evidence" value="ECO:0007669"/>
    <property type="project" value="InterPro"/>
</dbReference>
<dbReference type="SUPFAM" id="SSF53098">
    <property type="entry name" value="Ribonuclease H-like"/>
    <property type="match status" value="1"/>
</dbReference>
<dbReference type="Pfam" id="PF13276">
    <property type="entry name" value="HTH_21"/>
    <property type="match status" value="1"/>
</dbReference>